<feature type="domain" description="Ig-like" evidence="10">
    <location>
        <begin position="13"/>
        <end position="103"/>
    </location>
</feature>
<dbReference type="GO" id="GO:0009617">
    <property type="term" value="P:response to bacterium"/>
    <property type="evidence" value="ECO:0007669"/>
    <property type="project" value="TreeGrafter"/>
</dbReference>
<dbReference type="KEGG" id="asn:112548203"/>
<dbReference type="AlphaFoldDB" id="A0A3Q0FNG2"/>
<evidence type="ECO:0000313" key="11">
    <source>
        <dbReference type="Proteomes" id="UP000189705"/>
    </source>
</evidence>
<keyword evidence="7" id="KW-0325">Glycoprotein</keyword>
<dbReference type="Pfam" id="PF07686">
    <property type="entry name" value="V-set"/>
    <property type="match status" value="1"/>
</dbReference>
<evidence type="ECO:0000259" key="10">
    <source>
        <dbReference type="PROSITE" id="PS50835"/>
    </source>
</evidence>
<gene>
    <name evidence="12" type="primary">LOC112548203</name>
</gene>
<keyword evidence="3" id="KW-0732">Signal</keyword>
<dbReference type="InterPro" id="IPR003599">
    <property type="entry name" value="Ig_sub"/>
</dbReference>
<evidence type="ECO:0000256" key="4">
    <source>
        <dbReference type="ARBA" id="ARBA00022859"/>
    </source>
</evidence>
<evidence type="ECO:0000256" key="8">
    <source>
        <dbReference type="SAM" id="MobiDB-lite"/>
    </source>
</evidence>
<dbReference type="Gene3D" id="2.60.40.10">
    <property type="entry name" value="Immunoglobulins"/>
    <property type="match status" value="1"/>
</dbReference>
<dbReference type="SMART" id="SM00406">
    <property type="entry name" value="IGv"/>
    <property type="match status" value="1"/>
</dbReference>
<protein>
    <submittedName>
        <fullName evidence="12">Uncharacterized protein LOC112548203</fullName>
    </submittedName>
</protein>
<evidence type="ECO:0000256" key="1">
    <source>
        <dbReference type="ARBA" id="ARBA00004236"/>
    </source>
</evidence>
<dbReference type="InterPro" id="IPR007110">
    <property type="entry name" value="Ig-like_dom"/>
</dbReference>
<evidence type="ECO:0000256" key="3">
    <source>
        <dbReference type="ARBA" id="ARBA00022729"/>
    </source>
</evidence>
<keyword evidence="2" id="KW-1003">Cell membrane</keyword>
<keyword evidence="11" id="KW-1185">Reference proteome</keyword>
<dbReference type="InterPro" id="IPR013106">
    <property type="entry name" value="Ig_V-set"/>
</dbReference>
<dbReference type="InterPro" id="IPR052051">
    <property type="entry name" value="TCR_complex_component"/>
</dbReference>
<organism evidence="11 12">
    <name type="scientific">Alligator sinensis</name>
    <name type="common">Chinese alligator</name>
    <dbReference type="NCBI Taxonomy" id="38654"/>
    <lineage>
        <taxon>Eukaryota</taxon>
        <taxon>Metazoa</taxon>
        <taxon>Chordata</taxon>
        <taxon>Craniata</taxon>
        <taxon>Vertebrata</taxon>
        <taxon>Euteleostomi</taxon>
        <taxon>Archelosauria</taxon>
        <taxon>Archosauria</taxon>
        <taxon>Crocodylia</taxon>
        <taxon>Alligatoridae</taxon>
        <taxon>Alligatorinae</taxon>
        <taxon>Alligator</taxon>
    </lineage>
</organism>
<evidence type="ECO:0000256" key="6">
    <source>
        <dbReference type="ARBA" id="ARBA00023157"/>
    </source>
</evidence>
<name>A0A3Q0FNG2_ALLSI</name>
<evidence type="ECO:0000256" key="7">
    <source>
        <dbReference type="ARBA" id="ARBA00023180"/>
    </source>
</evidence>
<dbReference type="RefSeq" id="XP_025048807.1">
    <property type="nucleotide sequence ID" value="XM_025193022.1"/>
</dbReference>
<feature type="transmembrane region" description="Helical" evidence="9">
    <location>
        <begin position="226"/>
        <end position="248"/>
    </location>
</feature>
<dbReference type="InterPro" id="IPR013783">
    <property type="entry name" value="Ig-like_fold"/>
</dbReference>
<dbReference type="Proteomes" id="UP000189705">
    <property type="component" value="Unplaced"/>
</dbReference>
<reference evidence="12" key="1">
    <citation type="submission" date="2025-08" db="UniProtKB">
        <authorList>
            <consortium name="RefSeq"/>
        </authorList>
    </citation>
    <scope>IDENTIFICATION</scope>
</reference>
<keyword evidence="5 9" id="KW-0472">Membrane</keyword>
<dbReference type="CDD" id="cd00099">
    <property type="entry name" value="IgV"/>
    <property type="match status" value="1"/>
</dbReference>
<dbReference type="PANTHER" id="PTHR19433">
    <property type="entry name" value="T-CELL RECEPTOR ALPHA CHAIN V REGION-RELATED"/>
    <property type="match status" value="1"/>
</dbReference>
<accession>A0A3Q0FNG2</accession>
<keyword evidence="6" id="KW-1015">Disulfide bond</keyword>
<dbReference type="GO" id="GO:0005886">
    <property type="term" value="C:plasma membrane"/>
    <property type="evidence" value="ECO:0007669"/>
    <property type="project" value="UniProtKB-SubCell"/>
</dbReference>
<dbReference type="GO" id="GO:0002376">
    <property type="term" value="P:immune system process"/>
    <property type="evidence" value="ECO:0007669"/>
    <property type="project" value="UniProtKB-KW"/>
</dbReference>
<feature type="region of interest" description="Disordered" evidence="8">
    <location>
        <begin position="261"/>
        <end position="289"/>
    </location>
</feature>
<dbReference type="InterPro" id="IPR036179">
    <property type="entry name" value="Ig-like_dom_sf"/>
</dbReference>
<evidence type="ECO:0000256" key="2">
    <source>
        <dbReference type="ARBA" id="ARBA00022475"/>
    </source>
</evidence>
<dbReference type="InParanoid" id="A0A3Q0FNG2"/>
<dbReference type="SMART" id="SM00409">
    <property type="entry name" value="IG"/>
    <property type="match status" value="1"/>
</dbReference>
<sequence length="289" mass="31247">MILFCLQMAISEEGVLILQSPTQLFLASGGTAQLKCSILGDDWSVVWYKEQPDGSLHGIYHSSEFARPVGRYSGTRYKTTKQFSLIIEHLQREDTGVYYCSLSEFKHGSFGDGTRLIVPPQPSLAILAPPPSEEANIPGPVPVLCLLSPHALGWKTTLWDVMEEPPEQMDAGALDGESMWIMALVPKERWDAGKSCTCTAREEGTGRNISAAVAKGTGAMSEGPCWVVHWVGLPCVCLLLLVQGLILLSTKCPIKVKGRAAAPGSDVRPRQSPETEYAAVSYSGRNAAA</sequence>
<evidence type="ECO:0000256" key="9">
    <source>
        <dbReference type="SAM" id="Phobius"/>
    </source>
</evidence>
<keyword evidence="9" id="KW-0812">Transmembrane</keyword>
<dbReference type="SUPFAM" id="SSF48726">
    <property type="entry name" value="Immunoglobulin"/>
    <property type="match status" value="2"/>
</dbReference>
<comment type="subcellular location">
    <subcellularLocation>
        <location evidence="1">Cell membrane</location>
    </subcellularLocation>
</comment>
<dbReference type="GeneID" id="112548203"/>
<keyword evidence="9" id="KW-1133">Transmembrane helix</keyword>
<dbReference type="PROSITE" id="PS50835">
    <property type="entry name" value="IG_LIKE"/>
    <property type="match status" value="1"/>
</dbReference>
<keyword evidence="4" id="KW-0391">Immunity</keyword>
<proteinExistence type="predicted"/>
<evidence type="ECO:0000313" key="12">
    <source>
        <dbReference type="RefSeq" id="XP_025048807.1"/>
    </source>
</evidence>
<evidence type="ECO:0000256" key="5">
    <source>
        <dbReference type="ARBA" id="ARBA00023136"/>
    </source>
</evidence>